<name>A0A0E9SQR9_ANGAN</name>
<accession>A0A0E9SQR9</accession>
<dbReference type="AlphaFoldDB" id="A0A0E9SQR9"/>
<reference evidence="1" key="1">
    <citation type="submission" date="2014-11" db="EMBL/GenBank/DDBJ databases">
        <authorList>
            <person name="Amaro Gonzalez C."/>
        </authorList>
    </citation>
    <scope>NUCLEOTIDE SEQUENCE</scope>
</reference>
<sequence length="39" mass="4481">MLTGISRAHSLELDWIWPPIVPQNSLIPNVQRLRVLCVD</sequence>
<protein>
    <submittedName>
        <fullName evidence="1">Uncharacterized protein</fullName>
    </submittedName>
</protein>
<organism evidence="1">
    <name type="scientific">Anguilla anguilla</name>
    <name type="common">European freshwater eel</name>
    <name type="synonym">Muraena anguilla</name>
    <dbReference type="NCBI Taxonomy" id="7936"/>
    <lineage>
        <taxon>Eukaryota</taxon>
        <taxon>Metazoa</taxon>
        <taxon>Chordata</taxon>
        <taxon>Craniata</taxon>
        <taxon>Vertebrata</taxon>
        <taxon>Euteleostomi</taxon>
        <taxon>Actinopterygii</taxon>
        <taxon>Neopterygii</taxon>
        <taxon>Teleostei</taxon>
        <taxon>Anguilliformes</taxon>
        <taxon>Anguillidae</taxon>
        <taxon>Anguilla</taxon>
    </lineage>
</organism>
<dbReference type="EMBL" id="GBXM01065734">
    <property type="protein sequence ID" value="JAH42843.1"/>
    <property type="molecule type" value="Transcribed_RNA"/>
</dbReference>
<evidence type="ECO:0000313" key="1">
    <source>
        <dbReference type="EMBL" id="JAH42843.1"/>
    </source>
</evidence>
<proteinExistence type="predicted"/>
<reference evidence="1" key="2">
    <citation type="journal article" date="2015" name="Fish Shellfish Immunol.">
        <title>Early steps in the European eel (Anguilla anguilla)-Vibrio vulnificus interaction in the gills: Role of the RtxA13 toxin.</title>
        <authorList>
            <person name="Callol A."/>
            <person name="Pajuelo D."/>
            <person name="Ebbesson L."/>
            <person name="Teles M."/>
            <person name="MacKenzie S."/>
            <person name="Amaro C."/>
        </authorList>
    </citation>
    <scope>NUCLEOTIDE SEQUENCE</scope>
</reference>